<evidence type="ECO:0000313" key="1">
    <source>
        <dbReference type="EMBL" id="CRY97323.1"/>
    </source>
</evidence>
<reference evidence="1" key="1">
    <citation type="submission" date="2015-06" db="EMBL/GenBank/DDBJ databases">
        <authorList>
            <person name="Joergensen T."/>
        </authorList>
    </citation>
    <scope>NUCLEOTIDE SEQUENCE</scope>
    <source>
        <strain evidence="1">RGFK1486</strain>
    </source>
</reference>
<proteinExistence type="predicted"/>
<name>A0A0H5Q623_9ZZZZ</name>
<reference evidence="1" key="2">
    <citation type="submission" date="2015-07" db="EMBL/GenBank/DDBJ databases">
        <title>Plasmids, circular viruses and viroids from rat gut.</title>
        <authorList>
            <person name="Jorgensen T.J."/>
            <person name="Hansen M.A."/>
            <person name="Xu Z."/>
            <person name="Tabak M.A."/>
            <person name="Sorensen S.J."/>
            <person name="Hansen L.H."/>
        </authorList>
    </citation>
    <scope>NUCLEOTIDE SEQUENCE</scope>
    <source>
        <strain evidence="1">RGFK1486</strain>
    </source>
</reference>
<dbReference type="EMBL" id="LN854025">
    <property type="protein sequence ID" value="CRY97323.1"/>
    <property type="molecule type" value="Genomic_DNA"/>
</dbReference>
<sequence>MAYPAGVIKYVMSGSMPNGEIFSTGFQTRVEGTPTLENLDAGLGLIAEWFATSDASSVLHLASGATFFTKLAAYGYAGGPNADSQSEGTVNFQGTALAANNKPNQCTMVATLSTGRPGRSRRGRMYLPLNGCSLADGQVPTAEIGYISAGIASLLQDFLDGSGSGLPQTPCVASSTHNYTTDITAVSVDSRYDVQRRRAESEAILRRSVADLT</sequence>
<organism evidence="1">
    <name type="scientific">uncultured prokaryote</name>
    <dbReference type="NCBI Taxonomy" id="198431"/>
    <lineage>
        <taxon>unclassified sequences</taxon>
        <taxon>environmental samples</taxon>
    </lineage>
</organism>
<protein>
    <submittedName>
        <fullName evidence="1">Uncharacterized protein</fullName>
    </submittedName>
</protein>
<dbReference type="AlphaFoldDB" id="A0A0H5Q623"/>
<accession>A0A0H5Q623</accession>